<evidence type="ECO:0000313" key="1">
    <source>
        <dbReference type="EMBL" id="APD92318.1"/>
    </source>
</evidence>
<gene>
    <name evidence="1" type="ORF">BM524_20655</name>
</gene>
<dbReference type="RefSeq" id="WP_071960932.1">
    <property type="nucleotide sequence ID" value="NZ_CP018025.1"/>
</dbReference>
<sequence length="78" mass="8584">MRISNISLVPQSNGTLVECINIFGQNVAQLLPLTVEELTDYFEGKLGDLQIAFPHLSGNQREFLITGLSGEQFDAIMS</sequence>
<name>A0AAC9JEK9_9ALTE</name>
<keyword evidence="1" id="KW-0614">Plasmid</keyword>
<organism evidence="1 2">
    <name type="scientific">Alteromonas mediterranea</name>
    <dbReference type="NCBI Taxonomy" id="314275"/>
    <lineage>
        <taxon>Bacteria</taxon>
        <taxon>Pseudomonadati</taxon>
        <taxon>Pseudomonadota</taxon>
        <taxon>Gammaproteobacteria</taxon>
        <taxon>Alteromonadales</taxon>
        <taxon>Alteromonadaceae</taxon>
        <taxon>Alteromonas/Salinimonas group</taxon>
        <taxon>Alteromonas</taxon>
    </lineage>
</organism>
<accession>A0AAC9JEK9</accession>
<reference evidence="1 2" key="1">
    <citation type="submission" date="2016-11" db="EMBL/GenBank/DDBJ databases">
        <title>Networking in microbes: conjugative elements and plasmids in the genus Alteromonas.</title>
        <authorList>
            <person name="Lopez-Perez M."/>
            <person name="Ramon-Marco N."/>
            <person name="Rodriguez-Valera F."/>
        </authorList>
    </citation>
    <scope>NUCLEOTIDE SEQUENCE [LARGE SCALE GENOMIC DNA]</scope>
    <source>
        <strain evidence="1 2">CP48</strain>
        <plasmid evidence="2">pamcp48-600</plasmid>
    </source>
</reference>
<evidence type="ECO:0000313" key="2">
    <source>
        <dbReference type="Proteomes" id="UP000182101"/>
    </source>
</evidence>
<geneLocation type="plasmid" evidence="2">
    <name>pamcp48-600</name>
</geneLocation>
<proteinExistence type="predicted"/>
<dbReference type="EMBL" id="CP018025">
    <property type="protein sequence ID" value="APD92318.1"/>
    <property type="molecule type" value="Genomic_DNA"/>
</dbReference>
<dbReference type="AlphaFoldDB" id="A0AAC9JEK9"/>
<protein>
    <submittedName>
        <fullName evidence="1">Uncharacterized protein</fullName>
    </submittedName>
</protein>
<dbReference type="Proteomes" id="UP000182101">
    <property type="component" value="Plasmid pAMCP48-600"/>
</dbReference>